<proteinExistence type="predicted"/>
<name>A0A0G3BWF0_9BURK</name>
<evidence type="ECO:0000313" key="1">
    <source>
        <dbReference type="EMBL" id="AKJ31726.1"/>
    </source>
</evidence>
<accession>A0A0G3BWF0</accession>
<dbReference type="KEGG" id="pbh:AAW51_5035"/>
<sequence>MTRLSVCRFDAARVAIYLLMNETTIPFGEPELMRASVFQRYLDELARQPGATTAVPRLTALSPSLLADLQRFEHRPSGTEVLEVLAACLRHAQSVVVHCEAGGYVVPVTVFPRERLFHCPAEPDTYLLQRLALLKVLRVEPAVLRAPGDSESSLVAPLSCYHPIAPLLWELAMRGSRTELLPEVAGNACYRTTPGLDLRMLQIRSVHRAVIRHMRTQPVTLRELTELIGRGREDAVRLLNALYLQSGLIISRALPTSSAESWLANFGLRRRHS</sequence>
<keyword evidence="2" id="KW-1185">Reference proteome</keyword>
<dbReference type="Proteomes" id="UP000035352">
    <property type="component" value="Chromosome"/>
</dbReference>
<organism evidence="1 2">
    <name type="scientific">Caldimonas brevitalea</name>
    <dbReference type="NCBI Taxonomy" id="413882"/>
    <lineage>
        <taxon>Bacteria</taxon>
        <taxon>Pseudomonadati</taxon>
        <taxon>Pseudomonadota</taxon>
        <taxon>Betaproteobacteria</taxon>
        <taxon>Burkholderiales</taxon>
        <taxon>Sphaerotilaceae</taxon>
        <taxon>Caldimonas</taxon>
    </lineage>
</organism>
<dbReference type="AlphaFoldDB" id="A0A0G3BWF0"/>
<evidence type="ECO:0000313" key="2">
    <source>
        <dbReference type="Proteomes" id="UP000035352"/>
    </source>
</evidence>
<gene>
    <name evidence="1" type="ORF">AAW51_5035</name>
</gene>
<dbReference type="PATRIC" id="fig|413882.6.peg.5257"/>
<dbReference type="RefSeq" id="WP_053013893.1">
    <property type="nucleotide sequence ID" value="NZ_CP011371.1"/>
</dbReference>
<dbReference type="OrthoDB" id="8682900at2"/>
<dbReference type="EMBL" id="CP011371">
    <property type="protein sequence ID" value="AKJ31726.1"/>
    <property type="molecule type" value="Genomic_DNA"/>
</dbReference>
<reference evidence="1 2" key="1">
    <citation type="submission" date="2015-05" db="EMBL/GenBank/DDBJ databases">
        <authorList>
            <person name="Tang B."/>
            <person name="Yu Y."/>
        </authorList>
    </citation>
    <scope>NUCLEOTIDE SEQUENCE [LARGE SCALE GENOMIC DNA]</scope>
    <source>
        <strain evidence="1 2">DSM 7029</strain>
    </source>
</reference>
<protein>
    <submittedName>
        <fullName evidence="1">Uncharacterized protein</fullName>
    </submittedName>
</protein>